<dbReference type="Proteomes" id="UP001060504">
    <property type="component" value="Unassembled WGS sequence"/>
</dbReference>
<organism evidence="2 3">
    <name type="scientific">Mycolicibacterium cyprinidarum</name>
    <dbReference type="NCBI Taxonomy" id="2860311"/>
    <lineage>
        <taxon>Bacteria</taxon>
        <taxon>Bacillati</taxon>
        <taxon>Actinomycetota</taxon>
        <taxon>Actinomycetes</taxon>
        <taxon>Mycobacteriales</taxon>
        <taxon>Mycobacteriaceae</taxon>
        <taxon>Mycolicibacterium</taxon>
    </lineage>
</organism>
<feature type="transmembrane region" description="Helical" evidence="1">
    <location>
        <begin position="77"/>
        <end position="99"/>
    </location>
</feature>
<evidence type="ECO:0000256" key="1">
    <source>
        <dbReference type="SAM" id="Phobius"/>
    </source>
</evidence>
<comment type="caution">
    <text evidence="2">The sequence shown here is derived from an EMBL/GenBank/DDBJ whole genome shotgun (WGS) entry which is preliminary data.</text>
</comment>
<dbReference type="EMBL" id="BPRH01001873">
    <property type="protein sequence ID" value="GJF15039.1"/>
    <property type="molecule type" value="Genomic_DNA"/>
</dbReference>
<proteinExistence type="predicted"/>
<evidence type="ECO:0000313" key="2">
    <source>
        <dbReference type="EMBL" id="GJF15039.1"/>
    </source>
</evidence>
<keyword evidence="1" id="KW-0472">Membrane</keyword>
<keyword evidence="1" id="KW-0812">Transmembrane</keyword>
<evidence type="ECO:0008006" key="4">
    <source>
        <dbReference type="Google" id="ProtNLM"/>
    </source>
</evidence>
<name>A0ABQ4V9X6_9MYCO</name>
<gene>
    <name evidence="2" type="ORF">NGTWS1702_17800</name>
</gene>
<accession>A0ABQ4V9X6</accession>
<keyword evidence="1" id="KW-1133">Transmembrane helix</keyword>
<protein>
    <recommendedName>
        <fullName evidence="4">Integral membrane protein</fullName>
    </recommendedName>
</protein>
<sequence length="139" mass="14689">MTATISSRLTEATDSLLRFAMRADAVLTGLAGLALLPLVGWLSELSGTTTTVEYGLAAFFIAYGVVVFSLSELPRIAAAGIAVIAANLIYTVAMVAIVVTDIWTLTTTGVILTLATGVYTLAFAELQYIGLRRMRRNAA</sequence>
<reference evidence="2 3" key="1">
    <citation type="submission" date="2021-08" db="EMBL/GenBank/DDBJ databases">
        <title>Draft genome sequence of Mycolicibacterium sp. NGTWS1702 strain.</title>
        <authorList>
            <person name="Matsumoto M."/>
            <person name="Tang B.C.C."/>
            <person name="Machida Y."/>
            <person name="Matoyama H."/>
            <person name="Kishihara T."/>
            <person name="Sato S."/>
            <person name="Kondo I."/>
            <person name="Sano M."/>
            <person name="Kato G."/>
        </authorList>
    </citation>
    <scope>NUCLEOTIDE SEQUENCE [LARGE SCALE GENOMIC DNA]</scope>
    <source>
        <strain evidence="2 3">NGTWSNA01</strain>
    </source>
</reference>
<feature type="transmembrane region" description="Helical" evidence="1">
    <location>
        <begin position="105"/>
        <end position="126"/>
    </location>
</feature>
<feature type="transmembrane region" description="Helical" evidence="1">
    <location>
        <begin position="54"/>
        <end position="70"/>
    </location>
</feature>
<keyword evidence="3" id="KW-1185">Reference proteome</keyword>
<evidence type="ECO:0000313" key="3">
    <source>
        <dbReference type="Proteomes" id="UP001060504"/>
    </source>
</evidence>
<feature type="transmembrane region" description="Helical" evidence="1">
    <location>
        <begin position="25"/>
        <end position="42"/>
    </location>
</feature>